<accession>A0A3A6PFG3</accession>
<dbReference type="GO" id="GO:0051537">
    <property type="term" value="F:2 iron, 2 sulfur cluster binding"/>
    <property type="evidence" value="ECO:0007669"/>
    <property type="project" value="UniProtKB-KW"/>
</dbReference>
<sequence length="235" mass="26093">MGFLQDVLSMFKKRELALIASNKEADGVYTFLFEKGKDMNWQPGQYGLFTITHKKVKNPTKPFSIASAPSENAVRLTMRIGDAPSEFKKAMLELQPGMTIKMTGPVGSFSLQDSSPSLLIAGGIGITPFRAIAKQLEAEGKRNGRPVHLLYLDSEGFYPYKEELESIEERTSLRITYLQSRDALNQEIDKFAGEHKGSGKYFVAGPKGMVDSISEYVQKNGVSKANIKKDAFFGY</sequence>
<dbReference type="Gene3D" id="2.40.30.10">
    <property type="entry name" value="Translation factors"/>
    <property type="match status" value="1"/>
</dbReference>
<protein>
    <submittedName>
        <fullName evidence="10">FAD-dependent oxidoreductase</fullName>
    </submittedName>
</protein>
<evidence type="ECO:0000256" key="5">
    <source>
        <dbReference type="ARBA" id="ARBA00022827"/>
    </source>
</evidence>
<dbReference type="Gene3D" id="3.40.50.80">
    <property type="entry name" value="Nucleotide-binding domain of ferredoxin-NADP reductase (FNR) module"/>
    <property type="match status" value="1"/>
</dbReference>
<evidence type="ECO:0000256" key="7">
    <source>
        <dbReference type="ARBA" id="ARBA00023004"/>
    </source>
</evidence>
<evidence type="ECO:0000259" key="9">
    <source>
        <dbReference type="PROSITE" id="PS51384"/>
    </source>
</evidence>
<dbReference type="GO" id="GO:0046872">
    <property type="term" value="F:metal ion binding"/>
    <property type="evidence" value="ECO:0007669"/>
    <property type="project" value="UniProtKB-KW"/>
</dbReference>
<dbReference type="PANTHER" id="PTHR47354">
    <property type="entry name" value="NADH OXIDOREDUCTASE HCR"/>
    <property type="match status" value="1"/>
</dbReference>
<keyword evidence="4" id="KW-0479">Metal-binding</keyword>
<evidence type="ECO:0000256" key="8">
    <source>
        <dbReference type="ARBA" id="ARBA00023014"/>
    </source>
</evidence>
<evidence type="ECO:0000256" key="1">
    <source>
        <dbReference type="ARBA" id="ARBA00001974"/>
    </source>
</evidence>
<dbReference type="InterPro" id="IPR017927">
    <property type="entry name" value="FAD-bd_FR_type"/>
</dbReference>
<dbReference type="InterPro" id="IPR001433">
    <property type="entry name" value="OxRdtase_FAD/NAD-bd"/>
</dbReference>
<evidence type="ECO:0000256" key="4">
    <source>
        <dbReference type="ARBA" id="ARBA00022723"/>
    </source>
</evidence>
<keyword evidence="7" id="KW-0408">Iron</keyword>
<dbReference type="EMBL" id="QXQB01000001">
    <property type="protein sequence ID" value="RJX40492.1"/>
    <property type="molecule type" value="Genomic_DNA"/>
</dbReference>
<organism evidence="10 11">
    <name type="scientific">Paenibacillus pinisoli</name>
    <dbReference type="NCBI Taxonomy" id="1276110"/>
    <lineage>
        <taxon>Bacteria</taxon>
        <taxon>Bacillati</taxon>
        <taxon>Bacillota</taxon>
        <taxon>Bacilli</taxon>
        <taxon>Bacillales</taxon>
        <taxon>Paenibacillaceae</taxon>
        <taxon>Paenibacillus</taxon>
    </lineage>
</organism>
<keyword evidence="3" id="KW-0001">2Fe-2S</keyword>
<keyword evidence="8" id="KW-0411">Iron-sulfur</keyword>
<proteinExistence type="predicted"/>
<dbReference type="InterPro" id="IPR050415">
    <property type="entry name" value="MRET"/>
</dbReference>
<dbReference type="AlphaFoldDB" id="A0A3A6PFG3"/>
<evidence type="ECO:0000256" key="2">
    <source>
        <dbReference type="ARBA" id="ARBA00022630"/>
    </source>
</evidence>
<gene>
    <name evidence="10" type="ORF">D3P09_00245</name>
</gene>
<reference evidence="10 11" key="1">
    <citation type="submission" date="2018-09" db="EMBL/GenBank/DDBJ databases">
        <title>Paenibacillus aracenensis nov. sp. isolated from a cave in southern Spain.</title>
        <authorList>
            <person name="Jurado V."/>
            <person name="Gutierrez-Patricio S."/>
            <person name="Gonzalez-Pimentel J.L."/>
            <person name="Miller A.Z."/>
            <person name="Laiz L."/>
            <person name="Saiz-Jimenez C."/>
        </authorList>
    </citation>
    <scope>NUCLEOTIDE SEQUENCE [LARGE SCALE GENOMIC DNA]</scope>
    <source>
        <strain evidence="10 11">JCM 19203</strain>
    </source>
</reference>
<dbReference type="CDD" id="cd00322">
    <property type="entry name" value="FNR_like"/>
    <property type="match status" value="1"/>
</dbReference>
<keyword evidence="11" id="KW-1185">Reference proteome</keyword>
<evidence type="ECO:0000313" key="10">
    <source>
        <dbReference type="EMBL" id="RJX40492.1"/>
    </source>
</evidence>
<dbReference type="InterPro" id="IPR039261">
    <property type="entry name" value="FNR_nucleotide-bd"/>
</dbReference>
<dbReference type="GO" id="GO:0050660">
    <property type="term" value="F:flavin adenine dinucleotide binding"/>
    <property type="evidence" value="ECO:0007669"/>
    <property type="project" value="TreeGrafter"/>
</dbReference>
<keyword evidence="6" id="KW-0560">Oxidoreductase</keyword>
<evidence type="ECO:0000313" key="11">
    <source>
        <dbReference type="Proteomes" id="UP000267798"/>
    </source>
</evidence>
<comment type="cofactor">
    <cofactor evidence="1">
        <name>FAD</name>
        <dbReference type="ChEBI" id="CHEBI:57692"/>
    </cofactor>
</comment>
<comment type="caution">
    <text evidence="10">The sequence shown here is derived from an EMBL/GenBank/DDBJ whole genome shotgun (WGS) entry which is preliminary data.</text>
</comment>
<dbReference type="PROSITE" id="PS51384">
    <property type="entry name" value="FAD_FR"/>
    <property type="match status" value="1"/>
</dbReference>
<feature type="domain" description="FAD-binding FR-type" evidence="9">
    <location>
        <begin position="11"/>
        <end position="112"/>
    </location>
</feature>
<dbReference type="PANTHER" id="PTHR47354:SF8">
    <property type="entry name" value="1,2-PHENYLACETYL-COA EPOXIDASE, SUBUNIT E"/>
    <property type="match status" value="1"/>
</dbReference>
<dbReference type="SUPFAM" id="SSF52343">
    <property type="entry name" value="Ferredoxin reductase-like, C-terminal NADP-linked domain"/>
    <property type="match status" value="1"/>
</dbReference>
<dbReference type="OrthoDB" id="573132at2"/>
<dbReference type="Pfam" id="PF00175">
    <property type="entry name" value="NAD_binding_1"/>
    <property type="match status" value="1"/>
</dbReference>
<dbReference type="Proteomes" id="UP000267798">
    <property type="component" value="Unassembled WGS sequence"/>
</dbReference>
<evidence type="ECO:0000256" key="6">
    <source>
        <dbReference type="ARBA" id="ARBA00023002"/>
    </source>
</evidence>
<dbReference type="RefSeq" id="WP_120106013.1">
    <property type="nucleotide sequence ID" value="NZ_QXQB01000001.1"/>
</dbReference>
<evidence type="ECO:0000256" key="3">
    <source>
        <dbReference type="ARBA" id="ARBA00022714"/>
    </source>
</evidence>
<dbReference type="GO" id="GO:0016491">
    <property type="term" value="F:oxidoreductase activity"/>
    <property type="evidence" value="ECO:0007669"/>
    <property type="project" value="UniProtKB-KW"/>
</dbReference>
<keyword evidence="5" id="KW-0274">FAD</keyword>
<keyword evidence="2" id="KW-0285">Flavoprotein</keyword>
<dbReference type="InterPro" id="IPR017938">
    <property type="entry name" value="Riboflavin_synthase-like_b-brl"/>
</dbReference>
<dbReference type="SUPFAM" id="SSF63380">
    <property type="entry name" value="Riboflavin synthase domain-like"/>
    <property type="match status" value="1"/>
</dbReference>
<name>A0A3A6PFG3_9BACL</name>